<dbReference type="SUPFAM" id="SSF48264">
    <property type="entry name" value="Cytochrome P450"/>
    <property type="match status" value="1"/>
</dbReference>
<dbReference type="RefSeq" id="WP_185069176.1">
    <property type="nucleotide sequence ID" value="NZ_JACHMB010000001.1"/>
</dbReference>
<dbReference type="Proteomes" id="UP000579153">
    <property type="component" value="Unassembled WGS sequence"/>
</dbReference>
<protein>
    <submittedName>
        <fullName evidence="2">Cytochrome P450</fullName>
    </submittedName>
</protein>
<accession>A0A7W9G1M9</accession>
<keyword evidence="3" id="KW-1185">Reference proteome</keyword>
<dbReference type="InterPro" id="IPR036396">
    <property type="entry name" value="Cyt_P450_sf"/>
</dbReference>
<name>A0A7W9G1M9_9ACTN</name>
<evidence type="ECO:0000256" key="1">
    <source>
        <dbReference type="ARBA" id="ARBA00010617"/>
    </source>
</evidence>
<comment type="similarity">
    <text evidence="1">Belongs to the cytochrome P450 family.</text>
</comment>
<dbReference type="GO" id="GO:0016705">
    <property type="term" value="F:oxidoreductase activity, acting on paired donors, with incorporation or reduction of molecular oxygen"/>
    <property type="evidence" value="ECO:0007669"/>
    <property type="project" value="InterPro"/>
</dbReference>
<sequence>MTNPLLEGYTGHADAVRMYGPEIFADPAAVYEEMRRKHGPIVPILLDDDVPAWLVAGYRELHHVTSQPQLFGRDPRRWNLKDRIHEDWPSRAYLEWTPSLMFTEGAERKRRGGAIGDALDTIDRTELTAICEQVADRLIDEFAGNGRADLIAQYAYRIPAQVIARLYGLAESELPELVEDLGFMLDGGEESFAAFLRVQDRMGRLLAGKHHRPGHDLTSYLLAHPAGVADVEIIQDLLVLVAASHTGTANWIGNTLRLMLIDDDFSMTLQGGRSSVGEALIRVLWMDPPVQNMPSRFAVRDCDLGGKRVRRGDLLLLGFAAANADPQVRPAAHAHSGANRAHMSFSHGEYGCPFPAPELGEIIVKTAIEVLLDRLPDVHLLGAPEELRWRASVWMRGLEALPVGFSPTGPVGQGPVEDWRI</sequence>
<dbReference type="Gene3D" id="1.10.630.10">
    <property type="entry name" value="Cytochrome P450"/>
    <property type="match status" value="1"/>
</dbReference>
<dbReference type="GO" id="GO:0020037">
    <property type="term" value="F:heme binding"/>
    <property type="evidence" value="ECO:0007669"/>
    <property type="project" value="InterPro"/>
</dbReference>
<dbReference type="EMBL" id="JACHMB010000001">
    <property type="protein sequence ID" value="MBB5775501.1"/>
    <property type="molecule type" value="Genomic_DNA"/>
</dbReference>
<dbReference type="CDD" id="cd20623">
    <property type="entry name" value="CYP_unk"/>
    <property type="match status" value="1"/>
</dbReference>
<dbReference type="GO" id="GO:0004497">
    <property type="term" value="F:monooxygenase activity"/>
    <property type="evidence" value="ECO:0007669"/>
    <property type="project" value="InterPro"/>
</dbReference>
<evidence type="ECO:0000313" key="3">
    <source>
        <dbReference type="Proteomes" id="UP000579153"/>
    </source>
</evidence>
<dbReference type="GO" id="GO:0005506">
    <property type="term" value="F:iron ion binding"/>
    <property type="evidence" value="ECO:0007669"/>
    <property type="project" value="InterPro"/>
</dbReference>
<organism evidence="2 3">
    <name type="scientific">Nonomuraea jabiensis</name>
    <dbReference type="NCBI Taxonomy" id="882448"/>
    <lineage>
        <taxon>Bacteria</taxon>
        <taxon>Bacillati</taxon>
        <taxon>Actinomycetota</taxon>
        <taxon>Actinomycetes</taxon>
        <taxon>Streptosporangiales</taxon>
        <taxon>Streptosporangiaceae</taxon>
        <taxon>Nonomuraea</taxon>
    </lineage>
</organism>
<comment type="caution">
    <text evidence="2">The sequence shown here is derived from an EMBL/GenBank/DDBJ whole genome shotgun (WGS) entry which is preliminary data.</text>
</comment>
<proteinExistence type="inferred from homology"/>
<dbReference type="InterPro" id="IPR002397">
    <property type="entry name" value="Cyt_P450_B"/>
</dbReference>
<dbReference type="PANTHER" id="PTHR46696:SF1">
    <property type="entry name" value="CYTOCHROME P450 YJIB-RELATED"/>
    <property type="match status" value="1"/>
</dbReference>
<evidence type="ECO:0000313" key="2">
    <source>
        <dbReference type="EMBL" id="MBB5775501.1"/>
    </source>
</evidence>
<dbReference type="PANTHER" id="PTHR46696">
    <property type="entry name" value="P450, PUTATIVE (EUROFUNG)-RELATED"/>
    <property type="match status" value="1"/>
</dbReference>
<dbReference type="PRINTS" id="PR00359">
    <property type="entry name" value="BP450"/>
</dbReference>
<reference evidence="2 3" key="1">
    <citation type="submission" date="2020-08" db="EMBL/GenBank/DDBJ databases">
        <title>Sequencing the genomes of 1000 actinobacteria strains.</title>
        <authorList>
            <person name="Klenk H.-P."/>
        </authorList>
    </citation>
    <scope>NUCLEOTIDE SEQUENCE [LARGE SCALE GENOMIC DNA]</scope>
    <source>
        <strain evidence="2 3">DSM 45507</strain>
    </source>
</reference>
<dbReference type="AlphaFoldDB" id="A0A7W9G1M9"/>
<gene>
    <name evidence="2" type="ORF">HD596_002257</name>
</gene>